<keyword evidence="1" id="KW-0812">Transmembrane</keyword>
<accession>A0AAU9C6R9</accession>
<organism evidence="3 4">
    <name type="scientific">Methylomarinovum caldicuralii</name>
    <dbReference type="NCBI Taxonomy" id="438856"/>
    <lineage>
        <taxon>Bacteria</taxon>
        <taxon>Pseudomonadati</taxon>
        <taxon>Pseudomonadota</taxon>
        <taxon>Gammaproteobacteria</taxon>
        <taxon>Methylococcales</taxon>
        <taxon>Methylothermaceae</taxon>
        <taxon>Methylomarinovum</taxon>
    </lineage>
</organism>
<gene>
    <name evidence="3" type="ORF">MIT9_P0674</name>
</gene>
<feature type="signal peptide" evidence="2">
    <location>
        <begin position="1"/>
        <end position="23"/>
    </location>
</feature>
<dbReference type="EMBL" id="AP024714">
    <property type="protein sequence ID" value="BCX81096.1"/>
    <property type="molecule type" value="Genomic_DNA"/>
</dbReference>
<reference evidence="4" key="1">
    <citation type="journal article" date="2024" name="Int. J. Syst. Evol. Microbiol.">
        <title>Methylomarinovum tepidoasis sp. nov., a moderately thermophilic methanotroph of the family Methylothermaceae isolated from a deep-sea hydrothermal field.</title>
        <authorList>
            <person name="Hirayama H."/>
            <person name="Takaki Y."/>
            <person name="Abe M."/>
            <person name="Miyazaki M."/>
            <person name="Uematsu K."/>
            <person name="Matsui Y."/>
            <person name="Takai K."/>
        </authorList>
    </citation>
    <scope>NUCLEOTIDE SEQUENCE [LARGE SCALE GENOMIC DNA]</scope>
    <source>
        <strain evidence="4">IT-9</strain>
    </source>
</reference>
<feature type="chain" id="PRO_5043571926" evidence="2">
    <location>
        <begin position="24"/>
        <end position="206"/>
    </location>
</feature>
<dbReference type="AlphaFoldDB" id="A0AAU9C6R9"/>
<name>A0AAU9C6R9_9GAMM</name>
<protein>
    <submittedName>
        <fullName evidence="3">Uncharacterized protein</fullName>
    </submittedName>
</protein>
<dbReference type="RefSeq" id="WP_317706034.1">
    <property type="nucleotide sequence ID" value="NZ_AP024714.1"/>
</dbReference>
<evidence type="ECO:0000256" key="2">
    <source>
        <dbReference type="SAM" id="SignalP"/>
    </source>
</evidence>
<proteinExistence type="predicted"/>
<sequence length="206" mass="23037">MNLRIFITLLALLVAGFSLPGQAAPNMKGRACMVTTDFYIVHFSAFQPPAKKPETDAERKEAFRPYCHELPRTGTTYLGMDFIDRDVREMPISMKVVEEKPGAGEEGKSQVTRVIKEVPPKLYPQGVADLRVDFDKQGHYALIIQFGGEDALEEDIMRIPLTVALTSPWAHIPFIKYAAAAAIVVFFTMVIFFISHFRGARKATQA</sequence>
<evidence type="ECO:0000256" key="1">
    <source>
        <dbReference type="SAM" id="Phobius"/>
    </source>
</evidence>
<evidence type="ECO:0000313" key="3">
    <source>
        <dbReference type="EMBL" id="BCX81096.1"/>
    </source>
</evidence>
<keyword evidence="4" id="KW-1185">Reference proteome</keyword>
<dbReference type="Proteomes" id="UP001321825">
    <property type="component" value="Chromosome"/>
</dbReference>
<keyword evidence="1" id="KW-1133">Transmembrane helix</keyword>
<dbReference type="KEGG" id="mcau:MIT9_P0674"/>
<keyword evidence="2" id="KW-0732">Signal</keyword>
<keyword evidence="1" id="KW-0472">Membrane</keyword>
<evidence type="ECO:0000313" key="4">
    <source>
        <dbReference type="Proteomes" id="UP001321825"/>
    </source>
</evidence>
<feature type="transmembrane region" description="Helical" evidence="1">
    <location>
        <begin position="174"/>
        <end position="194"/>
    </location>
</feature>